<protein>
    <recommendedName>
        <fullName evidence="4">Sialate O-acetylesterase domain-containing protein</fullName>
    </recommendedName>
</protein>
<feature type="chain" id="PRO_5042270113" description="Sialate O-acetylesterase domain-containing protein" evidence="1">
    <location>
        <begin position="19"/>
        <end position="554"/>
    </location>
</feature>
<proteinExistence type="predicted"/>
<accession>A0AAD3H2N4</accession>
<keyword evidence="1" id="KW-0732">Signal</keyword>
<evidence type="ECO:0000313" key="3">
    <source>
        <dbReference type="Proteomes" id="UP001054902"/>
    </source>
</evidence>
<dbReference type="SUPFAM" id="SSF52266">
    <property type="entry name" value="SGNH hydrolase"/>
    <property type="match status" value="1"/>
</dbReference>
<dbReference type="EMBL" id="BLLK01000023">
    <property type="protein sequence ID" value="GFH47659.1"/>
    <property type="molecule type" value="Genomic_DNA"/>
</dbReference>
<keyword evidence="3" id="KW-1185">Reference proteome</keyword>
<sequence>MKENALFFLLSLIVEVRSASLPLKYCHGTSFSCDSDVDCPSSKCTYPFEWTSDSIPNQGYNKQVKVFIMMGQSNNVGFGQVGPKETEGTLRNAIDKGKYPHLVGSINQYTGNVESWSVRNDVRIVYNDNEAERGNVNLKVGWDNHPKRRIYIGPEIQFGHMMGHAYDHPVLIIKVGTGGRSLGWDFLPPDSSRYEAEDSSGGRLWSYPGHGECPERSVLNATLATESDCNSCLDNDFNCPVYWANEEECNRCHNLYYAGWQFDEDAKNVKQILNRITHYVPGYRRQGFEIEGFVFCQGAWDSGNYAHSSKYKENIKRYIEALDKEYKEFSGEKKVVIGTIGFNGYNGFNSMQEEVFQAQMSVDGSIESAFEGKVKVVDSRRFWVDKELSPIDNAGHYNNNANFYMELGEALGEAMIELLPDAVQDLDPPTLSPSMYPSFTPSESSKPSSSVVCNDSPLRMKVYIESEGKEKMKSCSWAGRVVEKIVERCNLPGVSSHCPISCGISCKDVDSEARFKVQKPDGTMINRYCSFIARNPNRRCTFEGVSDTCRETCQ</sequence>
<dbReference type="Proteomes" id="UP001054902">
    <property type="component" value="Unassembled WGS sequence"/>
</dbReference>
<dbReference type="InterPro" id="IPR036514">
    <property type="entry name" value="SGNH_hydro_sf"/>
</dbReference>
<reference evidence="2 3" key="1">
    <citation type="journal article" date="2021" name="Sci. Rep.">
        <title>The genome of the diatom Chaetoceros tenuissimus carries an ancient integrated fragment of an extant virus.</title>
        <authorList>
            <person name="Hongo Y."/>
            <person name="Kimura K."/>
            <person name="Takaki Y."/>
            <person name="Yoshida Y."/>
            <person name="Baba S."/>
            <person name="Kobayashi G."/>
            <person name="Nagasaki K."/>
            <person name="Hano T."/>
            <person name="Tomaru Y."/>
        </authorList>
    </citation>
    <scope>NUCLEOTIDE SEQUENCE [LARGE SCALE GENOMIC DNA]</scope>
    <source>
        <strain evidence="2 3">NIES-3715</strain>
    </source>
</reference>
<name>A0AAD3H2N4_9STRA</name>
<dbReference type="Gene3D" id="3.40.50.1110">
    <property type="entry name" value="SGNH hydrolase"/>
    <property type="match status" value="1"/>
</dbReference>
<gene>
    <name evidence="2" type="ORF">CTEN210_04134</name>
</gene>
<organism evidence="2 3">
    <name type="scientific">Chaetoceros tenuissimus</name>
    <dbReference type="NCBI Taxonomy" id="426638"/>
    <lineage>
        <taxon>Eukaryota</taxon>
        <taxon>Sar</taxon>
        <taxon>Stramenopiles</taxon>
        <taxon>Ochrophyta</taxon>
        <taxon>Bacillariophyta</taxon>
        <taxon>Coscinodiscophyceae</taxon>
        <taxon>Chaetocerotophycidae</taxon>
        <taxon>Chaetocerotales</taxon>
        <taxon>Chaetocerotaceae</taxon>
        <taxon>Chaetoceros</taxon>
    </lineage>
</organism>
<comment type="caution">
    <text evidence="2">The sequence shown here is derived from an EMBL/GenBank/DDBJ whole genome shotgun (WGS) entry which is preliminary data.</text>
</comment>
<dbReference type="AlphaFoldDB" id="A0AAD3H2N4"/>
<evidence type="ECO:0000313" key="2">
    <source>
        <dbReference type="EMBL" id="GFH47659.1"/>
    </source>
</evidence>
<evidence type="ECO:0008006" key="4">
    <source>
        <dbReference type="Google" id="ProtNLM"/>
    </source>
</evidence>
<feature type="signal peptide" evidence="1">
    <location>
        <begin position="1"/>
        <end position="18"/>
    </location>
</feature>
<evidence type="ECO:0000256" key="1">
    <source>
        <dbReference type="SAM" id="SignalP"/>
    </source>
</evidence>